<dbReference type="GO" id="GO:0046872">
    <property type="term" value="F:metal ion binding"/>
    <property type="evidence" value="ECO:0007669"/>
    <property type="project" value="UniProtKB-KW"/>
</dbReference>
<feature type="region of interest" description="Disordered" evidence="10">
    <location>
        <begin position="20"/>
        <end position="45"/>
    </location>
</feature>
<evidence type="ECO:0000256" key="1">
    <source>
        <dbReference type="ARBA" id="ARBA00001946"/>
    </source>
</evidence>
<organism evidence="11 12">
    <name type="scientific">Obba rivulosa</name>
    <dbReference type="NCBI Taxonomy" id="1052685"/>
    <lineage>
        <taxon>Eukaryota</taxon>
        <taxon>Fungi</taxon>
        <taxon>Dikarya</taxon>
        <taxon>Basidiomycota</taxon>
        <taxon>Agaricomycotina</taxon>
        <taxon>Agaricomycetes</taxon>
        <taxon>Polyporales</taxon>
        <taxon>Gelatoporiaceae</taxon>
        <taxon>Obba</taxon>
    </lineage>
</organism>
<dbReference type="OrthoDB" id="10254721at2759"/>
<name>A0A8E2DTJ2_9APHY</name>
<evidence type="ECO:0000256" key="9">
    <source>
        <dbReference type="ARBA" id="ARBA00031547"/>
    </source>
</evidence>
<dbReference type="GO" id="GO:0005524">
    <property type="term" value="F:ATP binding"/>
    <property type="evidence" value="ECO:0007669"/>
    <property type="project" value="UniProtKB-KW"/>
</dbReference>
<gene>
    <name evidence="11" type="ORF">OBBRIDRAFT_577992</name>
</gene>
<protein>
    <recommendedName>
        <fullName evidence="9">Selenoprotein O</fullName>
    </recommendedName>
</protein>
<evidence type="ECO:0000256" key="3">
    <source>
        <dbReference type="ARBA" id="ARBA00022679"/>
    </source>
</evidence>
<evidence type="ECO:0000313" key="11">
    <source>
        <dbReference type="EMBL" id="OCH95411.1"/>
    </source>
</evidence>
<evidence type="ECO:0000256" key="5">
    <source>
        <dbReference type="ARBA" id="ARBA00022723"/>
    </source>
</evidence>
<evidence type="ECO:0000256" key="10">
    <source>
        <dbReference type="SAM" id="MobiDB-lite"/>
    </source>
</evidence>
<dbReference type="AlphaFoldDB" id="A0A8E2DTJ2"/>
<evidence type="ECO:0000313" key="12">
    <source>
        <dbReference type="Proteomes" id="UP000250043"/>
    </source>
</evidence>
<dbReference type="EMBL" id="KV722336">
    <property type="protein sequence ID" value="OCH95411.1"/>
    <property type="molecule type" value="Genomic_DNA"/>
</dbReference>
<evidence type="ECO:0000256" key="7">
    <source>
        <dbReference type="ARBA" id="ARBA00022840"/>
    </source>
</evidence>
<keyword evidence="6" id="KW-0547">Nucleotide-binding</keyword>
<comment type="similarity">
    <text evidence="2">Belongs to the SELO family.</text>
</comment>
<evidence type="ECO:0000256" key="2">
    <source>
        <dbReference type="ARBA" id="ARBA00009747"/>
    </source>
</evidence>
<accession>A0A8E2DTJ2</accession>
<keyword evidence="8" id="KW-0460">Magnesium</keyword>
<dbReference type="GO" id="GO:0070733">
    <property type="term" value="F:AMPylase activity"/>
    <property type="evidence" value="ECO:0007669"/>
    <property type="project" value="TreeGrafter"/>
</dbReference>
<dbReference type="PANTHER" id="PTHR32057">
    <property type="entry name" value="PROTEIN ADENYLYLTRANSFERASE SELO, MITOCHONDRIAL"/>
    <property type="match status" value="1"/>
</dbReference>
<keyword evidence="7" id="KW-0067">ATP-binding</keyword>
<keyword evidence="5" id="KW-0479">Metal-binding</keyword>
<sequence>MSRTFLTASRMSQHTCVPISALPLPPPAQRLTHNLTPDPETPSPAAWRDVLATRPSIQRRARLLASPAHFSFVSPCPQPFPIPIPPPADGAPLAEEDKPKYIEDWLAQREALKEVPCAPGHARELKMYVSEKRGEHRELLALSDGCLRDCFPHLDVGDAFVALGVPSLVPSASQPNGEQGNSSEKDIAARQELIDVVSGHAMLMNTDGDPETHWAPWSLRYSGHQFGVWAGQLGDGRAISIMSTPHPDDPQLTYELQLKGAGRTPFSRGADGLAVTRSSIREFLCSEAMHALHIPTSRALSLVSLPELPVYRETVVPERAAVVARAAPSFLRIGSFEALVPPQGVFFIGMGQQQGADWDAVRLLGEWVARLLGIWDEAEAKKERERKPWAKELVLEVARRNARMVAGWQAYGFMHGVINTDNVSVLGLTIDYGPYAFMDVFDPWHICNHTDEEGRYAYKAQPTMIVYALRALLNSLAPLVGYESYEGYAVPPGWASSATAAKMSEWRDKGMQLKEEMERVAEEVSAMEYGRLMHQRLALRRYEKEDETKLIGPLLDLLAEHKLDFHGTFRLLTSFRPSLVQDQPGKGDSTEADAYISRILALSGEPQFLDRNKAAGDMRDWLRRYAARIASERGEWAGAEGADGRIDAERRQTARAANPRFVLRQWLLEEVIKKVEEDAQSGKRVLRKVLQMACNPYEPWGAEDDEGDESSLDAEIREERRYCSLGEKQMLGFQCSCSS</sequence>
<evidence type="ECO:0000256" key="4">
    <source>
        <dbReference type="ARBA" id="ARBA00022695"/>
    </source>
</evidence>
<comment type="cofactor">
    <cofactor evidence="1">
        <name>Mg(2+)</name>
        <dbReference type="ChEBI" id="CHEBI:18420"/>
    </cofactor>
</comment>
<dbReference type="Proteomes" id="UP000250043">
    <property type="component" value="Unassembled WGS sequence"/>
</dbReference>
<dbReference type="Pfam" id="PF02696">
    <property type="entry name" value="SelO"/>
    <property type="match status" value="1"/>
</dbReference>
<dbReference type="PANTHER" id="PTHR32057:SF14">
    <property type="entry name" value="PROTEIN ADENYLYLTRANSFERASE SELO, MITOCHONDRIAL"/>
    <property type="match status" value="1"/>
</dbReference>
<evidence type="ECO:0000256" key="6">
    <source>
        <dbReference type="ARBA" id="ARBA00022741"/>
    </source>
</evidence>
<keyword evidence="4" id="KW-0548">Nucleotidyltransferase</keyword>
<proteinExistence type="inferred from homology"/>
<keyword evidence="3" id="KW-0808">Transferase</keyword>
<dbReference type="GO" id="GO:0005739">
    <property type="term" value="C:mitochondrion"/>
    <property type="evidence" value="ECO:0007669"/>
    <property type="project" value="TreeGrafter"/>
</dbReference>
<reference evidence="11 12" key="1">
    <citation type="submission" date="2016-07" db="EMBL/GenBank/DDBJ databases">
        <title>Draft genome of the white-rot fungus Obba rivulosa 3A-2.</title>
        <authorList>
            <consortium name="DOE Joint Genome Institute"/>
            <person name="Miettinen O."/>
            <person name="Riley R."/>
            <person name="Acob R."/>
            <person name="Barry K."/>
            <person name="Cullen D."/>
            <person name="De Vries R."/>
            <person name="Hainaut M."/>
            <person name="Hatakka A."/>
            <person name="Henrissat B."/>
            <person name="Hilden K."/>
            <person name="Kuo R."/>
            <person name="Labutti K."/>
            <person name="Lipzen A."/>
            <person name="Makela M.R."/>
            <person name="Sandor L."/>
            <person name="Spatafora J.W."/>
            <person name="Grigoriev I.V."/>
            <person name="Hibbett D.S."/>
        </authorList>
    </citation>
    <scope>NUCLEOTIDE SEQUENCE [LARGE SCALE GENOMIC DNA]</scope>
    <source>
        <strain evidence="11 12">3A-2</strain>
    </source>
</reference>
<evidence type="ECO:0000256" key="8">
    <source>
        <dbReference type="ARBA" id="ARBA00022842"/>
    </source>
</evidence>
<keyword evidence="12" id="KW-1185">Reference proteome</keyword>
<dbReference type="InterPro" id="IPR003846">
    <property type="entry name" value="SelO"/>
</dbReference>